<evidence type="ECO:0000256" key="4">
    <source>
        <dbReference type="ARBA" id="ARBA00022989"/>
    </source>
</evidence>
<dbReference type="PANTHER" id="PTHR30221:SF1">
    <property type="entry name" value="SMALL-CONDUCTANCE MECHANOSENSITIVE CHANNEL"/>
    <property type="match status" value="1"/>
</dbReference>
<dbReference type="SUPFAM" id="SSF50182">
    <property type="entry name" value="Sm-like ribonucleoproteins"/>
    <property type="match status" value="1"/>
</dbReference>
<dbReference type="Pfam" id="PF00027">
    <property type="entry name" value="cNMP_binding"/>
    <property type="match status" value="1"/>
</dbReference>
<dbReference type="InterPro" id="IPR014710">
    <property type="entry name" value="RmlC-like_jellyroll"/>
</dbReference>
<dbReference type="Gene3D" id="2.30.30.60">
    <property type="match status" value="1"/>
</dbReference>
<evidence type="ECO:0000256" key="1">
    <source>
        <dbReference type="ARBA" id="ARBA00004127"/>
    </source>
</evidence>
<dbReference type="PANTHER" id="PTHR30221">
    <property type="entry name" value="SMALL-CONDUCTANCE MECHANOSENSITIVE CHANNEL"/>
    <property type="match status" value="1"/>
</dbReference>
<dbReference type="Gene3D" id="1.10.287.1260">
    <property type="match status" value="1"/>
</dbReference>
<keyword evidence="4 6" id="KW-1133">Transmembrane helix</keyword>
<keyword evidence="3 6" id="KW-0812">Transmembrane</keyword>
<dbReference type="Gene3D" id="2.60.120.10">
    <property type="entry name" value="Jelly Rolls"/>
    <property type="match status" value="1"/>
</dbReference>
<dbReference type="EMBL" id="RAWB01000036">
    <property type="protein sequence ID" value="RKH65594.1"/>
    <property type="molecule type" value="Genomic_DNA"/>
</dbReference>
<comment type="caution">
    <text evidence="8">The sequence shown here is derived from an EMBL/GenBank/DDBJ whole genome shotgun (WGS) entry which is preliminary data.</text>
</comment>
<accession>A0A3A8QR09</accession>
<protein>
    <submittedName>
        <fullName evidence="8">Mechanosensitive ion channel protein MscS</fullName>
    </submittedName>
</protein>
<dbReference type="CDD" id="cd00038">
    <property type="entry name" value="CAP_ED"/>
    <property type="match status" value="1"/>
</dbReference>
<dbReference type="InterPro" id="IPR049278">
    <property type="entry name" value="MS_channel_C"/>
</dbReference>
<dbReference type="GO" id="GO:0016020">
    <property type="term" value="C:membrane"/>
    <property type="evidence" value="ECO:0007669"/>
    <property type="project" value="InterPro"/>
</dbReference>
<proteinExistence type="inferred from homology"/>
<dbReference type="PROSITE" id="PS00888">
    <property type="entry name" value="CNMP_BINDING_1"/>
    <property type="match status" value="1"/>
</dbReference>
<dbReference type="SMART" id="SM00100">
    <property type="entry name" value="cNMP"/>
    <property type="match status" value="1"/>
</dbReference>
<organism evidence="8 9">
    <name type="scientific">Corallococcus llansteffanensis</name>
    <dbReference type="NCBI Taxonomy" id="2316731"/>
    <lineage>
        <taxon>Bacteria</taxon>
        <taxon>Pseudomonadati</taxon>
        <taxon>Myxococcota</taxon>
        <taxon>Myxococcia</taxon>
        <taxon>Myxococcales</taxon>
        <taxon>Cystobacterineae</taxon>
        <taxon>Myxococcaceae</taxon>
        <taxon>Corallococcus</taxon>
    </lineage>
</organism>
<evidence type="ECO:0000256" key="2">
    <source>
        <dbReference type="ARBA" id="ARBA00008017"/>
    </source>
</evidence>
<dbReference type="Pfam" id="PF00924">
    <property type="entry name" value="MS_channel_2nd"/>
    <property type="match status" value="1"/>
</dbReference>
<evidence type="ECO:0000256" key="3">
    <source>
        <dbReference type="ARBA" id="ARBA00022692"/>
    </source>
</evidence>
<dbReference type="InterPro" id="IPR045275">
    <property type="entry name" value="MscS_archaea/bacteria_type"/>
</dbReference>
<evidence type="ECO:0000256" key="5">
    <source>
        <dbReference type="ARBA" id="ARBA00023136"/>
    </source>
</evidence>
<dbReference type="PRINTS" id="PR00103">
    <property type="entry name" value="CAMPKINASE"/>
</dbReference>
<evidence type="ECO:0000313" key="8">
    <source>
        <dbReference type="EMBL" id="RKH65594.1"/>
    </source>
</evidence>
<evidence type="ECO:0000313" key="9">
    <source>
        <dbReference type="Proteomes" id="UP000272888"/>
    </source>
</evidence>
<dbReference type="InterPro" id="IPR018488">
    <property type="entry name" value="cNMP-bd_CS"/>
</dbReference>
<dbReference type="PROSITE" id="PS00889">
    <property type="entry name" value="CNMP_BINDING_2"/>
    <property type="match status" value="1"/>
</dbReference>
<dbReference type="InterPro" id="IPR023408">
    <property type="entry name" value="MscS_beta-dom_sf"/>
</dbReference>
<gene>
    <name evidence="8" type="ORF">D7V93_05705</name>
</gene>
<dbReference type="InterPro" id="IPR010920">
    <property type="entry name" value="LSM_dom_sf"/>
</dbReference>
<evidence type="ECO:0000256" key="6">
    <source>
        <dbReference type="SAM" id="Phobius"/>
    </source>
</evidence>
<dbReference type="SUPFAM" id="SSF51206">
    <property type="entry name" value="cAMP-binding domain-like"/>
    <property type="match status" value="1"/>
</dbReference>
<reference evidence="9" key="1">
    <citation type="submission" date="2018-09" db="EMBL/GenBank/DDBJ databases">
        <authorList>
            <person name="Livingstone P.G."/>
            <person name="Whitworth D.E."/>
        </authorList>
    </citation>
    <scope>NUCLEOTIDE SEQUENCE [LARGE SCALE GENOMIC DNA]</scope>
    <source>
        <strain evidence="9">CA051B</strain>
    </source>
</reference>
<feature type="transmembrane region" description="Helical" evidence="6">
    <location>
        <begin position="157"/>
        <end position="177"/>
    </location>
</feature>
<feature type="transmembrane region" description="Helical" evidence="6">
    <location>
        <begin position="97"/>
        <end position="121"/>
    </location>
</feature>
<comment type="similarity">
    <text evidence="2">Belongs to the MscS (TC 1.A.23) family.</text>
</comment>
<comment type="subcellular location">
    <subcellularLocation>
        <location evidence="1">Endomembrane system</location>
        <topology evidence="1">Multi-pass membrane protein</topology>
    </subcellularLocation>
</comment>
<dbReference type="GO" id="GO:0012505">
    <property type="term" value="C:endomembrane system"/>
    <property type="evidence" value="ECO:0007669"/>
    <property type="project" value="UniProtKB-SubCell"/>
</dbReference>
<dbReference type="Proteomes" id="UP000272888">
    <property type="component" value="Unassembled WGS sequence"/>
</dbReference>
<dbReference type="Pfam" id="PF21082">
    <property type="entry name" value="MS_channel_3rd"/>
    <property type="match status" value="1"/>
</dbReference>
<dbReference type="AlphaFoldDB" id="A0A3A8QR09"/>
<keyword evidence="5 6" id="KW-0472">Membrane</keyword>
<feature type="transmembrane region" description="Helical" evidence="6">
    <location>
        <begin position="36"/>
        <end position="56"/>
    </location>
</feature>
<keyword evidence="9" id="KW-1185">Reference proteome</keyword>
<dbReference type="InterPro" id="IPR006685">
    <property type="entry name" value="MscS_channel_2nd"/>
</dbReference>
<sequence length="524" mass="58066">MGACISARRAPVNRRLDPRARGRSDSRNVLNFLEGHLPLVAGAILTVLLLGIHGTTRDPDLRDDLKRAVRMLVAFLALRLIARFLPEASTPEGLRKALGVGWMLTFAYGVIRAAVAFALKLVRMRSPVTTPKILRDVIDFTLYALATVPILQSQLNLDLAGLVATSAVLTVVIGLALQETLGNLFAGLSLQLDRPFEVGDFIRIGEHTGRVVHIGWRSIRVANFRRELITLPNSMVAKEHVKNFTQHREPVGIEVQVGVSLDAPPNQVKQALLDVAREIPQILVQPPPLARTVSFGESNVQYMVRVFLNDFALSDSVREELHTRLWYRLRREGLELPHAQRTVHLRREGGAKRRELADNTVRDLLRQVDLFAPLGPEELERLHREVVVRRFGQGERIIQEGDEGGTFYVVAAGEVSVRAGTIQAEITRLGPGHYIGEMSLLTGERRAATVVALQDAVLLELDRPTFARLFSDYPGLARQLSALLAQRRTQLRAVAQASGGGPDHTPEAGRILGRLRQLFGLTHE</sequence>
<feature type="domain" description="Cyclic nucleotide-binding" evidence="7">
    <location>
        <begin position="370"/>
        <end position="487"/>
    </location>
</feature>
<dbReference type="InterPro" id="IPR018490">
    <property type="entry name" value="cNMP-bd_dom_sf"/>
</dbReference>
<dbReference type="InterPro" id="IPR000595">
    <property type="entry name" value="cNMP-bd_dom"/>
</dbReference>
<dbReference type="Gene3D" id="3.30.70.100">
    <property type="match status" value="1"/>
</dbReference>
<dbReference type="GO" id="GO:0008381">
    <property type="term" value="F:mechanosensitive monoatomic ion channel activity"/>
    <property type="evidence" value="ECO:0007669"/>
    <property type="project" value="InterPro"/>
</dbReference>
<dbReference type="PROSITE" id="PS50042">
    <property type="entry name" value="CNMP_BINDING_3"/>
    <property type="match status" value="1"/>
</dbReference>
<evidence type="ECO:0000259" key="7">
    <source>
        <dbReference type="PROSITE" id="PS50042"/>
    </source>
</evidence>
<name>A0A3A8QR09_9BACT</name>